<dbReference type="RefSeq" id="WP_110610006.1">
    <property type="nucleotide sequence ID" value="NZ_PDOD01000002.1"/>
</dbReference>
<comment type="subcellular location">
    <subcellularLocation>
        <location evidence="1">Periplasm</location>
    </subcellularLocation>
</comment>
<evidence type="ECO:0000313" key="5">
    <source>
        <dbReference type="Proteomes" id="UP000248214"/>
    </source>
</evidence>
<comment type="caution">
    <text evidence="4">The sequence shown here is derived from an EMBL/GenBank/DDBJ whole genome shotgun (WGS) entry which is preliminary data.</text>
</comment>
<organism evidence="4 5">
    <name type="scientific">Salipaludibacillus keqinensis</name>
    <dbReference type="NCBI Taxonomy" id="2045207"/>
    <lineage>
        <taxon>Bacteria</taxon>
        <taxon>Bacillati</taxon>
        <taxon>Bacillota</taxon>
        <taxon>Bacilli</taxon>
        <taxon>Bacillales</taxon>
        <taxon>Bacillaceae</taxon>
    </lineage>
</organism>
<dbReference type="Pfam" id="PF13379">
    <property type="entry name" value="NMT1_2"/>
    <property type="match status" value="1"/>
</dbReference>
<evidence type="ECO:0000256" key="1">
    <source>
        <dbReference type="ARBA" id="ARBA00004418"/>
    </source>
</evidence>
<sequence length="327" mass="36746">MKIWLFTMCSAVFLLTGCNQEKELTEVSLAEVTRSIFYAPQYVAISEGFFEEEGLDVELTTTWGGDTTMTTLLSDGADIALVGAETSMYVFAQGANDPAINFAQLTQTDGTFLVSREPVEDFQWEDLKGTTFLGQRQGGMPQMVGEYVLKQNGIEPHEDLELIQNIDFGNIPSAFASGTGDFVQLFEPQATLFEEEGIGHIVDSFGTQSGEIPYTVYMAKQSFLEKDTETIEKFTRALYRAQQWIQQEDAVTVAESIEPFFDETSLDVIEQVYIRYRDQGSYATSPLLNEDAWYHLQAIMDEAGELPMDIDYDDLVNREVAEKIINE</sequence>
<evidence type="ECO:0000313" key="4">
    <source>
        <dbReference type="EMBL" id="PYZ93974.1"/>
    </source>
</evidence>
<comment type="similarity">
    <text evidence="2">Belongs to the bacterial solute-binding protein SsuA/TauA family.</text>
</comment>
<keyword evidence="3" id="KW-0732">Signal</keyword>
<accession>A0A323TJ13</accession>
<dbReference type="AlphaFoldDB" id="A0A323TJ13"/>
<dbReference type="PROSITE" id="PS51257">
    <property type="entry name" value="PROKAR_LIPOPROTEIN"/>
    <property type="match status" value="1"/>
</dbReference>
<dbReference type="OrthoDB" id="9802202at2"/>
<dbReference type="Proteomes" id="UP000248214">
    <property type="component" value="Unassembled WGS sequence"/>
</dbReference>
<evidence type="ECO:0000256" key="2">
    <source>
        <dbReference type="ARBA" id="ARBA00010742"/>
    </source>
</evidence>
<dbReference type="GO" id="GO:0042597">
    <property type="term" value="C:periplasmic space"/>
    <property type="evidence" value="ECO:0007669"/>
    <property type="project" value="UniProtKB-SubCell"/>
</dbReference>
<dbReference type="SUPFAM" id="SSF53850">
    <property type="entry name" value="Periplasmic binding protein-like II"/>
    <property type="match status" value="1"/>
</dbReference>
<reference evidence="4 5" key="1">
    <citation type="submission" date="2017-10" db="EMBL/GenBank/DDBJ databases">
        <title>Bacillus sp. nov., a halophilic bacterium isolated from a Keqin Lake.</title>
        <authorList>
            <person name="Wang H."/>
        </authorList>
    </citation>
    <scope>NUCLEOTIDE SEQUENCE [LARGE SCALE GENOMIC DNA]</scope>
    <source>
        <strain evidence="4 5">KQ-12</strain>
    </source>
</reference>
<evidence type="ECO:0008006" key="6">
    <source>
        <dbReference type="Google" id="ProtNLM"/>
    </source>
</evidence>
<keyword evidence="5" id="KW-1185">Reference proteome</keyword>
<proteinExistence type="inferred from homology"/>
<name>A0A323TJ13_9BACI</name>
<evidence type="ECO:0000256" key="3">
    <source>
        <dbReference type="ARBA" id="ARBA00022729"/>
    </source>
</evidence>
<protein>
    <recommendedName>
        <fullName evidence="6">SsuA/THI5-like domain-containing protein</fullName>
    </recommendedName>
</protein>
<dbReference type="PANTHER" id="PTHR30024">
    <property type="entry name" value="ALIPHATIC SULFONATES-BINDING PROTEIN-RELATED"/>
    <property type="match status" value="1"/>
</dbReference>
<gene>
    <name evidence="4" type="ORF">CR194_11860</name>
</gene>
<dbReference type="EMBL" id="PDOD01000002">
    <property type="protein sequence ID" value="PYZ93974.1"/>
    <property type="molecule type" value="Genomic_DNA"/>
</dbReference>
<dbReference type="PANTHER" id="PTHR30024:SF47">
    <property type="entry name" value="TAURINE-BINDING PERIPLASMIC PROTEIN"/>
    <property type="match status" value="1"/>
</dbReference>
<dbReference type="Gene3D" id="3.40.190.10">
    <property type="entry name" value="Periplasmic binding protein-like II"/>
    <property type="match status" value="2"/>
</dbReference>